<dbReference type="SFLD" id="SFLDS00003">
    <property type="entry name" value="Haloacid_Dehalogenase"/>
    <property type="match status" value="1"/>
</dbReference>
<dbReference type="EMBL" id="PDJD01000001">
    <property type="protein sequence ID" value="PFG19777.1"/>
    <property type="molecule type" value="Genomic_DNA"/>
</dbReference>
<dbReference type="RefSeq" id="WP_098468847.1">
    <property type="nucleotide sequence ID" value="NZ_PDJD01000001.1"/>
</dbReference>
<evidence type="ECO:0000256" key="5">
    <source>
        <dbReference type="ARBA" id="ARBA00023277"/>
    </source>
</evidence>
<keyword evidence="3" id="KW-0479">Metal-binding</keyword>
<dbReference type="AlphaFoldDB" id="A0A2A9CZB3"/>
<evidence type="ECO:0000313" key="6">
    <source>
        <dbReference type="EMBL" id="PFG19777.1"/>
    </source>
</evidence>
<proteinExistence type="inferred from homology"/>
<dbReference type="SUPFAM" id="SSF56784">
    <property type="entry name" value="HAD-like"/>
    <property type="match status" value="1"/>
</dbReference>
<dbReference type="NCBIfam" id="TIGR01509">
    <property type="entry name" value="HAD-SF-IA-v3"/>
    <property type="match status" value="1"/>
</dbReference>
<reference evidence="6 7" key="1">
    <citation type="submission" date="2017-10" db="EMBL/GenBank/DDBJ databases">
        <title>Sequencing the genomes of 1000 actinobacteria strains.</title>
        <authorList>
            <person name="Klenk H.-P."/>
        </authorList>
    </citation>
    <scope>NUCLEOTIDE SEQUENCE [LARGE SCALE GENOMIC DNA]</scope>
    <source>
        <strain evidence="6 7">DSM 21801</strain>
    </source>
</reference>
<dbReference type="PANTHER" id="PTHR46193">
    <property type="entry name" value="6-PHOSPHOGLUCONATE PHOSPHATASE"/>
    <property type="match status" value="1"/>
</dbReference>
<keyword evidence="4" id="KW-0460">Magnesium</keyword>
<dbReference type="Gene3D" id="1.10.150.240">
    <property type="entry name" value="Putative phosphatase, domain 2"/>
    <property type="match status" value="1"/>
</dbReference>
<name>A0A2A9CZB3_9MICO</name>
<dbReference type="CDD" id="cd07505">
    <property type="entry name" value="HAD_BPGM-like"/>
    <property type="match status" value="1"/>
</dbReference>
<sequence>MTEAPSTLPAALLWDLDGTLVDTEPLWIAAEMRMMHEFDLPWTEQDAHQLVGKPITWSAALFRERGLPLEIPQIADRLVGEVMDAVAQQGPPWRPGAHALLSEAAAAGVPQAIVTMSYRRQAELVTTALGPGVVSVIVAGDMVQRGKPDPEAYLRAADLLGVDIRACIAVEDSVTGTAAALASGARTIAVPLLHEIAPAPGLSLLSSLEGISLHQLVAAAP</sequence>
<comment type="similarity">
    <text evidence="2">Belongs to the HAD-like hydrolase superfamily. CbbY/CbbZ/Gph/YieH family.</text>
</comment>
<evidence type="ECO:0000256" key="1">
    <source>
        <dbReference type="ARBA" id="ARBA00001946"/>
    </source>
</evidence>
<evidence type="ECO:0000313" key="7">
    <source>
        <dbReference type="Proteomes" id="UP000224915"/>
    </source>
</evidence>
<dbReference type="InterPro" id="IPR041492">
    <property type="entry name" value="HAD_2"/>
</dbReference>
<dbReference type="Gene3D" id="3.40.50.1000">
    <property type="entry name" value="HAD superfamily/HAD-like"/>
    <property type="match status" value="1"/>
</dbReference>
<comment type="cofactor">
    <cofactor evidence="1">
        <name>Mg(2+)</name>
        <dbReference type="ChEBI" id="CHEBI:18420"/>
    </cofactor>
</comment>
<evidence type="ECO:0000256" key="3">
    <source>
        <dbReference type="ARBA" id="ARBA00022723"/>
    </source>
</evidence>
<accession>A0A2A9CZB3</accession>
<dbReference type="InterPro" id="IPR023198">
    <property type="entry name" value="PGP-like_dom2"/>
</dbReference>
<dbReference type="GO" id="GO:0016787">
    <property type="term" value="F:hydrolase activity"/>
    <property type="evidence" value="ECO:0007669"/>
    <property type="project" value="UniProtKB-KW"/>
</dbReference>
<dbReference type="InterPro" id="IPR023214">
    <property type="entry name" value="HAD_sf"/>
</dbReference>
<comment type="caution">
    <text evidence="6">The sequence shown here is derived from an EMBL/GenBank/DDBJ whole genome shotgun (WGS) entry which is preliminary data.</text>
</comment>
<protein>
    <submittedName>
        <fullName evidence="6">HAD superfamily hydrolase (TIGR01509 family)</fullName>
    </submittedName>
</protein>
<dbReference type="InterPro" id="IPR006439">
    <property type="entry name" value="HAD-SF_hydro_IA"/>
</dbReference>
<gene>
    <name evidence="6" type="ORF">ATL40_1347</name>
</gene>
<dbReference type="Proteomes" id="UP000224915">
    <property type="component" value="Unassembled WGS sequence"/>
</dbReference>
<dbReference type="PANTHER" id="PTHR46193:SF18">
    <property type="entry name" value="HEXITOL PHOSPHATASE B"/>
    <property type="match status" value="1"/>
</dbReference>
<dbReference type="GO" id="GO:0046872">
    <property type="term" value="F:metal ion binding"/>
    <property type="evidence" value="ECO:0007669"/>
    <property type="project" value="UniProtKB-KW"/>
</dbReference>
<dbReference type="Pfam" id="PF13419">
    <property type="entry name" value="HAD_2"/>
    <property type="match status" value="1"/>
</dbReference>
<dbReference type="InterPro" id="IPR036412">
    <property type="entry name" value="HAD-like_sf"/>
</dbReference>
<evidence type="ECO:0000256" key="4">
    <source>
        <dbReference type="ARBA" id="ARBA00022842"/>
    </source>
</evidence>
<keyword evidence="6" id="KW-0378">Hydrolase</keyword>
<keyword evidence="5" id="KW-0119">Carbohydrate metabolism</keyword>
<evidence type="ECO:0000256" key="2">
    <source>
        <dbReference type="ARBA" id="ARBA00006171"/>
    </source>
</evidence>
<dbReference type="SFLD" id="SFLDG01129">
    <property type="entry name" value="C1.5:_HAD__Beta-PGM__Phosphata"/>
    <property type="match status" value="1"/>
</dbReference>
<dbReference type="OrthoDB" id="9797743at2"/>
<organism evidence="6 7">
    <name type="scientific">Serinibacter salmoneus</name>
    <dbReference type="NCBI Taxonomy" id="556530"/>
    <lineage>
        <taxon>Bacteria</taxon>
        <taxon>Bacillati</taxon>
        <taxon>Actinomycetota</taxon>
        <taxon>Actinomycetes</taxon>
        <taxon>Micrococcales</taxon>
        <taxon>Beutenbergiaceae</taxon>
        <taxon>Serinibacter</taxon>
    </lineage>
</organism>
<keyword evidence="7" id="KW-1185">Reference proteome</keyword>
<dbReference type="InterPro" id="IPR051600">
    <property type="entry name" value="Beta-PGM-like"/>
</dbReference>